<dbReference type="EMBL" id="UINC01019780">
    <property type="protein sequence ID" value="SVA83701.1"/>
    <property type="molecule type" value="Genomic_DNA"/>
</dbReference>
<dbReference type="PANTHER" id="PTHR43087">
    <property type="entry name" value="LYSINE/ARGININE/ORNITHINE TRANSPORT SYSTEM KINASE"/>
    <property type="match status" value="1"/>
</dbReference>
<dbReference type="InterPro" id="IPR052040">
    <property type="entry name" value="GTPase/Isobutyryl-CoA_mutase"/>
</dbReference>
<evidence type="ECO:0000256" key="2">
    <source>
        <dbReference type="ARBA" id="ARBA00022741"/>
    </source>
</evidence>
<evidence type="ECO:0000256" key="5">
    <source>
        <dbReference type="ARBA" id="ARBA00023186"/>
    </source>
</evidence>
<keyword evidence="4" id="KW-0342">GTP-binding</keyword>
<dbReference type="PANTHER" id="PTHR43087:SF1">
    <property type="entry name" value="LAO_AO TRANSPORT SYSTEM ATPASE"/>
    <property type="match status" value="1"/>
</dbReference>
<dbReference type="AlphaFoldDB" id="A0A381Z439"/>
<dbReference type="Pfam" id="PF03308">
    <property type="entry name" value="MeaB"/>
    <property type="match status" value="1"/>
</dbReference>
<keyword evidence="2" id="KW-0547">Nucleotide-binding</keyword>
<proteinExistence type="inferred from homology"/>
<dbReference type="InterPro" id="IPR005129">
    <property type="entry name" value="GTPase_ArgK"/>
</dbReference>
<dbReference type="Gene3D" id="3.40.50.300">
    <property type="entry name" value="P-loop containing nucleotide triphosphate hydrolases"/>
    <property type="match status" value="1"/>
</dbReference>
<dbReference type="NCBIfam" id="TIGR00750">
    <property type="entry name" value="lao"/>
    <property type="match status" value="1"/>
</dbReference>
<evidence type="ECO:0000313" key="6">
    <source>
        <dbReference type="EMBL" id="SVA83701.1"/>
    </source>
</evidence>
<evidence type="ECO:0008006" key="7">
    <source>
        <dbReference type="Google" id="ProtNLM"/>
    </source>
</evidence>
<protein>
    <recommendedName>
        <fullName evidence="7">AAA+ ATPase domain-containing protein</fullName>
    </recommendedName>
</protein>
<keyword evidence="3" id="KW-0378">Hydrolase</keyword>
<reference evidence="6" key="1">
    <citation type="submission" date="2018-05" db="EMBL/GenBank/DDBJ databases">
        <authorList>
            <person name="Lanie J.A."/>
            <person name="Ng W.-L."/>
            <person name="Kazmierczak K.M."/>
            <person name="Andrzejewski T.M."/>
            <person name="Davidsen T.M."/>
            <person name="Wayne K.J."/>
            <person name="Tettelin H."/>
            <person name="Glass J.I."/>
            <person name="Rusch D."/>
            <person name="Podicherti R."/>
            <person name="Tsui H.-C.T."/>
            <person name="Winkler M.E."/>
        </authorList>
    </citation>
    <scope>NUCLEOTIDE SEQUENCE</scope>
</reference>
<dbReference type="InterPro" id="IPR027417">
    <property type="entry name" value="P-loop_NTPase"/>
</dbReference>
<accession>A0A381Z439</accession>
<comment type="similarity">
    <text evidence="1">Belongs to the SIMIBI class G3E GTPase family. ArgK/MeaB subfamily.</text>
</comment>
<evidence type="ECO:0000256" key="4">
    <source>
        <dbReference type="ARBA" id="ARBA00023134"/>
    </source>
</evidence>
<name>A0A381Z439_9ZZZZ</name>
<sequence>MTESLISGILDNNHIAISRAISIVQQGDSVSQPFYNNLYSHTNQAVRIGITGPLGCGKSTITSAMIDCFLLNNKSVGVVAVDPTSPFTGGALLGDRVRMNKYAGNDSVFIRSVGSHGELGGLSQMTQEIGDILAASGKEVVIFETVGVGQVENDILKAADLIIVVLVPESGDQIQLMKAGIIEIADLFVVNKSDREGAGRLALLLKNTLHSFSGKDRLAPSVFTTTATKGDGISEMYNGVMALLDTMVSDGILRKRRLERYRMRVQDLIRYKLENKFWTSDRKEILFQSTASLKSFDVSPMDMADQLIQGQIDA</sequence>
<evidence type="ECO:0000256" key="1">
    <source>
        <dbReference type="ARBA" id="ARBA00009625"/>
    </source>
</evidence>
<gene>
    <name evidence="6" type="ORF">METZ01_LOCUS136555</name>
</gene>
<dbReference type="SUPFAM" id="SSF52540">
    <property type="entry name" value="P-loop containing nucleoside triphosphate hydrolases"/>
    <property type="match status" value="1"/>
</dbReference>
<dbReference type="GO" id="GO:0003924">
    <property type="term" value="F:GTPase activity"/>
    <property type="evidence" value="ECO:0007669"/>
    <property type="project" value="InterPro"/>
</dbReference>
<evidence type="ECO:0000256" key="3">
    <source>
        <dbReference type="ARBA" id="ARBA00022801"/>
    </source>
</evidence>
<dbReference type="GO" id="GO:0005525">
    <property type="term" value="F:GTP binding"/>
    <property type="evidence" value="ECO:0007669"/>
    <property type="project" value="UniProtKB-KW"/>
</dbReference>
<keyword evidence="5" id="KW-0143">Chaperone</keyword>
<organism evidence="6">
    <name type="scientific">marine metagenome</name>
    <dbReference type="NCBI Taxonomy" id="408172"/>
    <lineage>
        <taxon>unclassified sequences</taxon>
        <taxon>metagenomes</taxon>
        <taxon>ecological metagenomes</taxon>
    </lineage>
</organism>